<name>A0A0C1QVJ4_9BACT</name>
<accession>A0A0C1QVJ4</accession>
<evidence type="ECO:0000313" key="1">
    <source>
        <dbReference type="EMBL" id="KIE42196.1"/>
    </source>
</evidence>
<keyword evidence="2" id="KW-1185">Reference proteome</keyword>
<sequence>MATVLREVPLQNGLTVRFLDHTRHYFGDFHLVRLEIACDIRLDAAHFDNAAAFEEARRLLGDHVSYRRFVEQMGVPTSSTDDVKQQLMAHFTSHSLRYVSSHAFPARFVHSELERARGKRLKAPVFLVSGHD</sequence>
<protein>
    <submittedName>
        <fullName evidence="1">Uncharacterized protein</fullName>
    </submittedName>
</protein>
<organism evidence="1 2">
    <name type="scientific">Geobacter soli</name>
    <dbReference type="NCBI Taxonomy" id="1510391"/>
    <lineage>
        <taxon>Bacteria</taxon>
        <taxon>Pseudomonadati</taxon>
        <taxon>Thermodesulfobacteriota</taxon>
        <taxon>Desulfuromonadia</taxon>
        <taxon>Geobacterales</taxon>
        <taxon>Geobacteraceae</taxon>
        <taxon>Geobacter</taxon>
    </lineage>
</organism>
<comment type="caution">
    <text evidence="1">The sequence shown here is derived from an EMBL/GenBank/DDBJ whole genome shotgun (WGS) entry which is preliminary data.</text>
</comment>
<gene>
    <name evidence="1" type="ORF">SE37_05955</name>
</gene>
<proteinExistence type="predicted"/>
<evidence type="ECO:0000313" key="2">
    <source>
        <dbReference type="Proteomes" id="UP000031433"/>
    </source>
</evidence>
<dbReference type="AlphaFoldDB" id="A0A0C1QVJ4"/>
<dbReference type="Proteomes" id="UP000031433">
    <property type="component" value="Unassembled WGS sequence"/>
</dbReference>
<dbReference type="RefSeq" id="WP_039644533.1">
    <property type="nucleotide sequence ID" value="NZ_JXBL01000001.1"/>
</dbReference>
<dbReference type="EMBL" id="JXBL01000001">
    <property type="protein sequence ID" value="KIE42196.1"/>
    <property type="molecule type" value="Genomic_DNA"/>
</dbReference>
<reference evidence="1 2" key="1">
    <citation type="submission" date="2015-01" db="EMBL/GenBank/DDBJ databases">
        <title>Genome sequence of the anaerobic bacterium Geobacter soli GSS01, a dissimilatory Fe(III) reducer from soil.</title>
        <authorList>
            <person name="Yang G."/>
            <person name="Zhou S."/>
        </authorList>
    </citation>
    <scope>NUCLEOTIDE SEQUENCE [LARGE SCALE GENOMIC DNA]</scope>
    <source>
        <strain evidence="1 2">GSS01</strain>
    </source>
</reference>